<feature type="domain" description="CCHC-type" evidence="3">
    <location>
        <begin position="283"/>
        <end position="300"/>
    </location>
</feature>
<evidence type="ECO:0000313" key="4">
    <source>
        <dbReference type="EMBL" id="GEU51413.1"/>
    </source>
</evidence>
<dbReference type="Pfam" id="PF25597">
    <property type="entry name" value="SH3_retrovirus"/>
    <property type="match status" value="1"/>
</dbReference>
<dbReference type="AlphaFoldDB" id="A0A6L2KPI0"/>
<dbReference type="InterPro" id="IPR057670">
    <property type="entry name" value="SH3_retrovirus"/>
</dbReference>
<dbReference type="Pfam" id="PF14223">
    <property type="entry name" value="Retrotran_gag_2"/>
    <property type="match status" value="1"/>
</dbReference>
<dbReference type="InterPro" id="IPR036875">
    <property type="entry name" value="Znf_CCHC_sf"/>
</dbReference>
<accession>A0A6L2KPI0</accession>
<dbReference type="GO" id="GO:0008270">
    <property type="term" value="F:zinc ion binding"/>
    <property type="evidence" value="ECO:0007669"/>
    <property type="project" value="UniProtKB-KW"/>
</dbReference>
<evidence type="ECO:0000259" key="3">
    <source>
        <dbReference type="PROSITE" id="PS50158"/>
    </source>
</evidence>
<dbReference type="EMBL" id="BKCJ010002863">
    <property type="protein sequence ID" value="GEU51413.1"/>
    <property type="molecule type" value="Genomic_DNA"/>
</dbReference>
<organism evidence="4">
    <name type="scientific">Tanacetum cinerariifolium</name>
    <name type="common">Dalmatian daisy</name>
    <name type="synonym">Chrysanthemum cinerariifolium</name>
    <dbReference type="NCBI Taxonomy" id="118510"/>
    <lineage>
        <taxon>Eukaryota</taxon>
        <taxon>Viridiplantae</taxon>
        <taxon>Streptophyta</taxon>
        <taxon>Embryophyta</taxon>
        <taxon>Tracheophyta</taxon>
        <taxon>Spermatophyta</taxon>
        <taxon>Magnoliopsida</taxon>
        <taxon>eudicotyledons</taxon>
        <taxon>Gunneridae</taxon>
        <taxon>Pentapetalae</taxon>
        <taxon>asterids</taxon>
        <taxon>campanulids</taxon>
        <taxon>Asterales</taxon>
        <taxon>Asteraceae</taxon>
        <taxon>Asteroideae</taxon>
        <taxon>Anthemideae</taxon>
        <taxon>Anthemidinae</taxon>
        <taxon>Tanacetum</taxon>
    </lineage>
</organism>
<comment type="caution">
    <text evidence="4">The sequence shown here is derived from an EMBL/GenBank/DDBJ whole genome shotgun (WGS) entry which is preliminary data.</text>
</comment>
<keyword evidence="1" id="KW-0479">Metal-binding</keyword>
<dbReference type="GO" id="GO:0003676">
    <property type="term" value="F:nucleic acid binding"/>
    <property type="evidence" value="ECO:0007669"/>
    <property type="project" value="InterPro"/>
</dbReference>
<keyword evidence="1" id="KW-0862">Zinc</keyword>
<dbReference type="PROSITE" id="PS50158">
    <property type="entry name" value="ZF_CCHC"/>
    <property type="match status" value="1"/>
</dbReference>
<evidence type="ECO:0000256" key="2">
    <source>
        <dbReference type="SAM" id="MobiDB-lite"/>
    </source>
</evidence>
<protein>
    <submittedName>
        <fullName evidence="4">Zf-CCHC domain-containing protein/DUF4219 domain-containing protein/UBN2 domain-containing protein</fullName>
    </submittedName>
</protein>
<sequence>MHPNMTDKARRRGQTFNWKTATYGNVHCDDFDLFTDFETDFQAIVYNDASTSNQNVSSKPTISIYNAIKANTDLNISFSDSDDEHYTFIYDKDSLSYKLIPVDDLKPEPVNDDVEINSELCLENIDIKPMDNIICISNDTTPIEFDKNIETNHDTPEEESIDNEFARFNTIITSLKALDEGFSSKNYVRKIFRALYPKWRAKVTAIEESKDLTSLSLDELIRNLKVYEVIIKKDSEVVKGKREQISLALKAKKKSNDEDSSTSKSERRSLQISREDKNGRSERKCFRCEDSNHLIRECPKSSRYNNQRAFIGGAWSDSGEVKEEKNKDETCLVAQVSNEICLGINLEPDEWIKDSGCSKHMTGNRRLFSTCQAYNRGNVILGSNFHGNIIGKDYLTKFDPKSYEGVFLGYSQNSKAYIILNKQTMKVEESLNVTFDETPPPPKTSPLEDDDLFEEEAIEVNKTRPLCNDLEDKSLENNEIINIK</sequence>
<gene>
    <name evidence="4" type="ORF">Tci_023391</name>
</gene>
<feature type="compositionally biased region" description="Basic and acidic residues" evidence="2">
    <location>
        <begin position="264"/>
        <end position="276"/>
    </location>
</feature>
<name>A0A6L2KPI0_TANCI</name>
<feature type="region of interest" description="Disordered" evidence="2">
    <location>
        <begin position="250"/>
        <end position="276"/>
    </location>
</feature>
<keyword evidence="1" id="KW-0863">Zinc-finger</keyword>
<dbReference type="SUPFAM" id="SSF57756">
    <property type="entry name" value="Retrovirus zinc finger-like domains"/>
    <property type="match status" value="1"/>
</dbReference>
<dbReference type="PANTHER" id="PTHR47592:SF27">
    <property type="entry name" value="OS08G0421700 PROTEIN"/>
    <property type="match status" value="1"/>
</dbReference>
<dbReference type="PANTHER" id="PTHR47592">
    <property type="entry name" value="PBF68 PROTEIN"/>
    <property type="match status" value="1"/>
</dbReference>
<dbReference type="InterPro" id="IPR001878">
    <property type="entry name" value="Znf_CCHC"/>
</dbReference>
<evidence type="ECO:0000256" key="1">
    <source>
        <dbReference type="PROSITE-ProRule" id="PRU00047"/>
    </source>
</evidence>
<reference evidence="4" key="1">
    <citation type="journal article" date="2019" name="Sci. Rep.">
        <title>Draft genome of Tanacetum cinerariifolium, the natural source of mosquito coil.</title>
        <authorList>
            <person name="Yamashiro T."/>
            <person name="Shiraishi A."/>
            <person name="Satake H."/>
            <person name="Nakayama K."/>
        </authorList>
    </citation>
    <scope>NUCLEOTIDE SEQUENCE</scope>
</reference>
<proteinExistence type="predicted"/>